<evidence type="ECO:0000313" key="2">
    <source>
        <dbReference type="EMBL" id="EFU76060.1"/>
    </source>
</evidence>
<dbReference type="RefSeq" id="WP_008751791.1">
    <property type="nucleotide sequence ID" value="NZ_GL622296.1"/>
</dbReference>
<dbReference type="Proteomes" id="UP000003434">
    <property type="component" value="Unassembled WGS sequence"/>
</dbReference>
<evidence type="ECO:0000256" key="1">
    <source>
        <dbReference type="SAM" id="SignalP"/>
    </source>
</evidence>
<dbReference type="AlphaFoldDB" id="E6LPZ2"/>
<feature type="signal peptide" evidence="1">
    <location>
        <begin position="1"/>
        <end position="23"/>
    </location>
</feature>
<proteinExistence type="predicted"/>
<organism evidence="2 3">
    <name type="scientific">Lachnoanaerobaculum saburreum DSM 3986</name>
    <dbReference type="NCBI Taxonomy" id="887325"/>
    <lineage>
        <taxon>Bacteria</taxon>
        <taxon>Bacillati</taxon>
        <taxon>Bacillota</taxon>
        <taxon>Clostridia</taxon>
        <taxon>Lachnospirales</taxon>
        <taxon>Lachnospiraceae</taxon>
        <taxon>Lachnoanaerobaculum</taxon>
    </lineage>
</organism>
<dbReference type="EMBL" id="AEPW01000079">
    <property type="protein sequence ID" value="EFU76060.1"/>
    <property type="molecule type" value="Genomic_DNA"/>
</dbReference>
<sequence length="203" mass="21215">MKKKGIVVLSCILSMAMTVGVFAATSIHGGIGSKISGIIRGNGSQNNGSSKIVKRGVTKNADKEQSYTTAVHFVGASDGGHATTAAPGSETKGLPEKIVANINSINSGESVSETTGLKNLAGYKAMDKTAAIITTDDKGKIADVPTRLTLYVPNIVEDKDIKVVAYSNITGKWSEVPVHGINYQKKTIDITVNGSSTVCVIYK</sequence>
<gene>
    <name evidence="2" type="ORF">HMPREF0381_2027</name>
</gene>
<evidence type="ECO:0000313" key="3">
    <source>
        <dbReference type="Proteomes" id="UP000003434"/>
    </source>
</evidence>
<accession>E6LPZ2</accession>
<keyword evidence="1" id="KW-0732">Signal</keyword>
<protein>
    <submittedName>
        <fullName evidence="2">Uncharacterized protein</fullName>
    </submittedName>
</protein>
<feature type="chain" id="PRO_5003206157" evidence="1">
    <location>
        <begin position="24"/>
        <end position="203"/>
    </location>
</feature>
<name>E6LPZ2_9FIRM</name>
<reference evidence="2 3" key="1">
    <citation type="submission" date="2010-12" db="EMBL/GenBank/DDBJ databases">
        <authorList>
            <person name="Muzny D."/>
            <person name="Qin X."/>
            <person name="Deng J."/>
            <person name="Jiang H."/>
            <person name="Liu Y."/>
            <person name="Qu J."/>
            <person name="Song X.-Z."/>
            <person name="Zhang L."/>
            <person name="Thornton R."/>
            <person name="Coyle M."/>
            <person name="Francisco L."/>
            <person name="Jackson L."/>
            <person name="Javaid M."/>
            <person name="Korchina V."/>
            <person name="Kovar C."/>
            <person name="Mata R."/>
            <person name="Mathew T."/>
            <person name="Ngo R."/>
            <person name="Nguyen L."/>
            <person name="Nguyen N."/>
            <person name="Okwuonu G."/>
            <person name="Ongeri F."/>
            <person name="Pham C."/>
            <person name="Simmons D."/>
            <person name="Wilczek-Boney K."/>
            <person name="Hale W."/>
            <person name="Jakkamsetti A."/>
            <person name="Pham P."/>
            <person name="Ruth R."/>
            <person name="San Lucas F."/>
            <person name="Warren J."/>
            <person name="Zhang J."/>
            <person name="Zhao Z."/>
            <person name="Zhou C."/>
            <person name="Zhu D."/>
            <person name="Lee S."/>
            <person name="Bess C."/>
            <person name="Blankenburg K."/>
            <person name="Forbes L."/>
            <person name="Fu Q."/>
            <person name="Gubbala S."/>
            <person name="Hirani K."/>
            <person name="Jayaseelan J.C."/>
            <person name="Lara F."/>
            <person name="Munidasa M."/>
            <person name="Palculict T."/>
            <person name="Patil S."/>
            <person name="Pu L.-L."/>
            <person name="Saada N."/>
            <person name="Tang L."/>
            <person name="Weissenberger G."/>
            <person name="Zhu Y."/>
            <person name="Hemphill L."/>
            <person name="Shang Y."/>
            <person name="Youmans B."/>
            <person name="Ayvaz T."/>
            <person name="Ross M."/>
            <person name="Santibanez J."/>
            <person name="Aqrawi P."/>
            <person name="Gross S."/>
            <person name="Joshi V."/>
            <person name="Fowler G."/>
            <person name="Nazareth L."/>
            <person name="Reid J."/>
            <person name="Worley K."/>
            <person name="Petrosino J."/>
            <person name="Highlander S."/>
            <person name="Gibbs R."/>
        </authorList>
    </citation>
    <scope>NUCLEOTIDE SEQUENCE [LARGE SCALE GENOMIC DNA]</scope>
    <source>
        <strain evidence="2 3">DSM 3986</strain>
    </source>
</reference>
<dbReference type="HOGENOM" id="CLU_1347499_0_0_9"/>
<comment type="caution">
    <text evidence="2">The sequence shown here is derived from an EMBL/GenBank/DDBJ whole genome shotgun (WGS) entry which is preliminary data.</text>
</comment>
<dbReference type="eggNOG" id="ENOG5033562">
    <property type="taxonomic scope" value="Bacteria"/>
</dbReference>